<evidence type="ECO:0000313" key="1">
    <source>
        <dbReference type="EMBL" id="MFE4107931.1"/>
    </source>
</evidence>
<dbReference type="Proteomes" id="UP001600165">
    <property type="component" value="Unassembled WGS sequence"/>
</dbReference>
<dbReference type="InterPro" id="IPR025578">
    <property type="entry name" value="DUF4359"/>
</dbReference>
<accession>A0ABW6II89</accession>
<proteinExistence type="predicted"/>
<reference evidence="1 2" key="1">
    <citation type="submission" date="2024-10" db="EMBL/GenBank/DDBJ databases">
        <authorList>
            <person name="Ratan Roy A."/>
            <person name="Morales Sandoval P.H."/>
            <person name="De Los Santos Villalobos S."/>
            <person name="Chakraborty S."/>
            <person name="Mukherjee J."/>
        </authorList>
    </citation>
    <scope>NUCLEOTIDE SEQUENCE [LARGE SCALE GENOMIC DNA]</scope>
    <source>
        <strain evidence="1 2">S1</strain>
    </source>
</reference>
<comment type="caution">
    <text evidence="1">The sequence shown here is derived from an EMBL/GenBank/DDBJ whole genome shotgun (WGS) entry which is preliminary data.</text>
</comment>
<organism evidence="1 2">
    <name type="scientific">Almyronema epifaneia S1</name>
    <dbReference type="NCBI Taxonomy" id="2991925"/>
    <lineage>
        <taxon>Bacteria</taxon>
        <taxon>Bacillati</taxon>
        <taxon>Cyanobacteriota</taxon>
        <taxon>Cyanophyceae</taxon>
        <taxon>Nodosilineales</taxon>
        <taxon>Nodosilineaceae</taxon>
        <taxon>Almyronema</taxon>
        <taxon>Almyronema epifaneia</taxon>
    </lineage>
</organism>
<protein>
    <submittedName>
        <fullName evidence="1">DUF4359 domain-containing protein</fullName>
    </submittedName>
</protein>
<keyword evidence="2" id="KW-1185">Reference proteome</keyword>
<evidence type="ECO:0000313" key="2">
    <source>
        <dbReference type="Proteomes" id="UP001600165"/>
    </source>
</evidence>
<sequence length="131" mass="14537">MDFLKTSTIVGSVLLVGVGSALALTNPNREAYEAYATETLTQYLQEDICPKAPSVLPGLADVLADQCANLIESNQVPIQQLVASNTTRNNYIFFSTYHTQLAVPEITQLPAYEFETLGILQKFYTFRAEQR</sequence>
<dbReference type="Pfam" id="PF14271">
    <property type="entry name" value="DUF4359"/>
    <property type="match status" value="1"/>
</dbReference>
<dbReference type="RefSeq" id="WP_377967130.1">
    <property type="nucleotide sequence ID" value="NZ_JBHZOL010000095.1"/>
</dbReference>
<dbReference type="EMBL" id="JBHZOL010000095">
    <property type="protein sequence ID" value="MFE4107931.1"/>
    <property type="molecule type" value="Genomic_DNA"/>
</dbReference>
<name>A0ABW6II89_9CYAN</name>
<gene>
    <name evidence="1" type="ORF">ACFVKH_16720</name>
</gene>